<dbReference type="EMBL" id="JAVXZY010000003">
    <property type="protein sequence ID" value="MDT8999730.1"/>
    <property type="molecule type" value="Genomic_DNA"/>
</dbReference>
<accession>A0ABU3PAW7</accession>
<evidence type="ECO:0000313" key="4">
    <source>
        <dbReference type="EMBL" id="MDT8999730.1"/>
    </source>
</evidence>
<evidence type="ECO:0000256" key="2">
    <source>
        <dbReference type="SAM" id="Phobius"/>
    </source>
</evidence>
<feature type="region of interest" description="Disordered" evidence="1">
    <location>
        <begin position="140"/>
        <end position="170"/>
    </location>
</feature>
<evidence type="ECO:0000313" key="5">
    <source>
        <dbReference type="Proteomes" id="UP001246372"/>
    </source>
</evidence>
<keyword evidence="2" id="KW-0472">Membrane</keyword>
<proteinExistence type="predicted"/>
<sequence>MSYILDALRRAEAERGRGDGAAQAPVSALGIAPAARPTAPRPWLLPLTAALAGMLTAGGLAWLWLARSPSTPTPAAAPVPSAMPPAQVSAVPAPALPLAAASPVSAPVAAASAVLAAPVQAVPQIAPTVAAAVAPRVPPSMPLQATQQAPRPTQDLTPPRQPRLPEPRPLPQANAAVAATEKLPTWAELPEATRQQLPPLQTSGAMYSETPADRMLIVNRQVLHEGEQIAEGLRLEQIRLKSAVLSWRGQRFVLNY</sequence>
<dbReference type="Pfam" id="PF16537">
    <property type="entry name" value="T2SSB"/>
    <property type="match status" value="1"/>
</dbReference>
<gene>
    <name evidence="4" type="ORF">RQP53_10670</name>
</gene>
<keyword evidence="5" id="KW-1185">Reference proteome</keyword>
<keyword evidence="2" id="KW-1133">Transmembrane helix</keyword>
<feature type="compositionally biased region" description="Pro residues" evidence="1">
    <location>
        <begin position="159"/>
        <end position="170"/>
    </location>
</feature>
<dbReference type="InterPro" id="IPR032389">
    <property type="entry name" value="GspB_C"/>
</dbReference>
<name>A0ABU3PAW7_9BURK</name>
<feature type="compositionally biased region" description="Polar residues" evidence="1">
    <location>
        <begin position="143"/>
        <end position="156"/>
    </location>
</feature>
<protein>
    <submittedName>
        <fullName evidence="4">General secretion pathway protein GspB</fullName>
    </submittedName>
</protein>
<organism evidence="4 5">
    <name type="scientific">Roseateles aquae</name>
    <dbReference type="NCBI Taxonomy" id="3077235"/>
    <lineage>
        <taxon>Bacteria</taxon>
        <taxon>Pseudomonadati</taxon>
        <taxon>Pseudomonadota</taxon>
        <taxon>Betaproteobacteria</taxon>
        <taxon>Burkholderiales</taxon>
        <taxon>Sphaerotilaceae</taxon>
        <taxon>Roseateles</taxon>
    </lineage>
</organism>
<dbReference type="Proteomes" id="UP001246372">
    <property type="component" value="Unassembled WGS sequence"/>
</dbReference>
<evidence type="ECO:0000256" key="1">
    <source>
        <dbReference type="SAM" id="MobiDB-lite"/>
    </source>
</evidence>
<feature type="transmembrane region" description="Helical" evidence="2">
    <location>
        <begin position="43"/>
        <end position="65"/>
    </location>
</feature>
<dbReference type="RefSeq" id="WP_315650287.1">
    <property type="nucleotide sequence ID" value="NZ_JAVXZY010000003.1"/>
</dbReference>
<feature type="domain" description="Type II secretion system protein GspB C-terminal" evidence="3">
    <location>
        <begin position="197"/>
        <end position="255"/>
    </location>
</feature>
<keyword evidence="2" id="KW-0812">Transmembrane</keyword>
<comment type="caution">
    <text evidence="4">The sequence shown here is derived from an EMBL/GenBank/DDBJ whole genome shotgun (WGS) entry which is preliminary data.</text>
</comment>
<evidence type="ECO:0000259" key="3">
    <source>
        <dbReference type="Pfam" id="PF16537"/>
    </source>
</evidence>
<reference evidence="4" key="1">
    <citation type="submission" date="2023-09" db="EMBL/GenBank/DDBJ databases">
        <title>Paucibacter sp. APW11 Genome sequencing and assembly.</title>
        <authorList>
            <person name="Kim I."/>
        </authorList>
    </citation>
    <scope>NUCLEOTIDE SEQUENCE</scope>
    <source>
        <strain evidence="4">APW11</strain>
    </source>
</reference>